<evidence type="ECO:0000313" key="2">
    <source>
        <dbReference type="EMBL" id="KAF9756318.1"/>
    </source>
</evidence>
<feature type="region of interest" description="Disordered" evidence="1">
    <location>
        <begin position="74"/>
        <end position="125"/>
    </location>
</feature>
<protein>
    <submittedName>
        <fullName evidence="2">Uncharacterized protein</fullName>
    </submittedName>
</protein>
<organism evidence="2 3">
    <name type="scientific">Bionectria ochroleuca</name>
    <name type="common">Gliocladium roseum</name>
    <dbReference type="NCBI Taxonomy" id="29856"/>
    <lineage>
        <taxon>Eukaryota</taxon>
        <taxon>Fungi</taxon>
        <taxon>Dikarya</taxon>
        <taxon>Ascomycota</taxon>
        <taxon>Pezizomycotina</taxon>
        <taxon>Sordariomycetes</taxon>
        <taxon>Hypocreomycetidae</taxon>
        <taxon>Hypocreales</taxon>
        <taxon>Bionectriaceae</taxon>
        <taxon>Clonostachys</taxon>
    </lineage>
</organism>
<comment type="caution">
    <text evidence="2">The sequence shown here is derived from an EMBL/GenBank/DDBJ whole genome shotgun (WGS) entry which is preliminary data.</text>
</comment>
<evidence type="ECO:0000256" key="1">
    <source>
        <dbReference type="SAM" id="MobiDB-lite"/>
    </source>
</evidence>
<reference evidence="2" key="1">
    <citation type="submission" date="2020-10" db="EMBL/GenBank/DDBJ databases">
        <title>High-Quality Genome Resource of Clonostachys rosea strain S41 by Oxford Nanopore Long-Read Sequencing.</title>
        <authorList>
            <person name="Wang H."/>
        </authorList>
    </citation>
    <scope>NUCLEOTIDE SEQUENCE</scope>
    <source>
        <strain evidence="2">S41</strain>
    </source>
</reference>
<dbReference type="AlphaFoldDB" id="A0A8H7NIG6"/>
<dbReference type="Proteomes" id="UP000616885">
    <property type="component" value="Unassembled WGS sequence"/>
</dbReference>
<accession>A0A8H7NIG6</accession>
<gene>
    <name evidence="2" type="ORF">IM811_007262</name>
</gene>
<name>A0A8H7NIG6_BIOOC</name>
<proteinExistence type="predicted"/>
<evidence type="ECO:0000313" key="3">
    <source>
        <dbReference type="Proteomes" id="UP000616885"/>
    </source>
</evidence>
<sequence length="135" mass="14535">MTWRRPGVLGPSREAASVNLFVLEEEGVAAGADTRRLLLVGVVRIVRRTIGVRPVAAESEKRTWRLRRGVLASGTASGSDLTLTPKLLRRPRRRASGTLSPTASIAHADNAGQHRPGNHHVRYGSGVGIGWDETA</sequence>
<dbReference type="EMBL" id="JADCTT010000002">
    <property type="protein sequence ID" value="KAF9756318.1"/>
    <property type="molecule type" value="Genomic_DNA"/>
</dbReference>